<keyword evidence="2" id="KW-1185">Reference proteome</keyword>
<comment type="caution">
    <text evidence="1">The sequence shown here is derived from an EMBL/GenBank/DDBJ whole genome shotgun (WGS) entry which is preliminary data.</text>
</comment>
<evidence type="ECO:0000313" key="1">
    <source>
        <dbReference type="EMBL" id="PPA69454.1"/>
    </source>
</evidence>
<gene>
    <name evidence="1" type="ORF">C4B60_16890</name>
</gene>
<protein>
    <submittedName>
        <fullName evidence="1">CxxH/CxxC protein</fullName>
    </submittedName>
</protein>
<name>A0A2S5G964_9BACL</name>
<dbReference type="EMBL" id="PREZ01000006">
    <property type="protein sequence ID" value="PPA69454.1"/>
    <property type="molecule type" value="Genomic_DNA"/>
</dbReference>
<evidence type="ECO:0000313" key="2">
    <source>
        <dbReference type="Proteomes" id="UP000239047"/>
    </source>
</evidence>
<dbReference type="Proteomes" id="UP000239047">
    <property type="component" value="Unassembled WGS sequence"/>
</dbReference>
<sequence length="54" mass="6337">MKIYCCKEHVELAMDIFVDEEETFPALHTVDNLKQLSTHCEYCRNEAAYLVENV</sequence>
<dbReference type="Pfam" id="PF14116">
    <property type="entry name" value="YyzF"/>
    <property type="match status" value="1"/>
</dbReference>
<accession>A0A2S5G964</accession>
<dbReference type="OrthoDB" id="1652387at2"/>
<proteinExistence type="predicted"/>
<dbReference type="InterPro" id="IPR025626">
    <property type="entry name" value="YyzF"/>
</dbReference>
<dbReference type="AlphaFoldDB" id="A0A2S5G964"/>
<dbReference type="NCBIfam" id="TIGR04129">
    <property type="entry name" value="CxxH_BA5709"/>
    <property type="match status" value="1"/>
</dbReference>
<reference evidence="1 2" key="1">
    <citation type="submission" date="2018-02" db="EMBL/GenBank/DDBJ databases">
        <title>Jeotgalibacillus proteolyticum sp. nov. a protease producing bacterium isolated from ocean sediments of Laizhou Bay.</title>
        <authorList>
            <person name="Li Y."/>
        </authorList>
    </citation>
    <scope>NUCLEOTIDE SEQUENCE [LARGE SCALE GENOMIC DNA]</scope>
    <source>
        <strain evidence="1 2">22-7</strain>
    </source>
</reference>
<organism evidence="1 2">
    <name type="scientific">Jeotgalibacillus proteolyticus</name>
    <dbReference type="NCBI Taxonomy" id="2082395"/>
    <lineage>
        <taxon>Bacteria</taxon>
        <taxon>Bacillati</taxon>
        <taxon>Bacillota</taxon>
        <taxon>Bacilli</taxon>
        <taxon>Bacillales</taxon>
        <taxon>Caryophanaceae</taxon>
        <taxon>Jeotgalibacillus</taxon>
    </lineage>
</organism>